<evidence type="ECO:0000256" key="1">
    <source>
        <dbReference type="ARBA" id="ARBA00006943"/>
    </source>
</evidence>
<dbReference type="Proteomes" id="UP001596380">
    <property type="component" value="Unassembled WGS sequence"/>
</dbReference>
<dbReference type="PANTHER" id="PTHR10488">
    <property type="entry name" value="GLYCINE AMIDINOTRANSFERASE, MITOCHONDRIAL"/>
    <property type="match status" value="1"/>
</dbReference>
<protein>
    <recommendedName>
        <fullName evidence="5">Inosamine-phosphate amidinotransferase 1</fullName>
    </recommendedName>
</protein>
<gene>
    <name evidence="3" type="ORF">ACFQKB_28960</name>
</gene>
<comment type="similarity">
    <text evidence="1">Belongs to the amidinotransferase family.</text>
</comment>
<dbReference type="InterPro" id="IPR033195">
    <property type="entry name" value="AmidinoTrfase"/>
</dbReference>
<proteinExistence type="inferred from homology"/>
<organism evidence="3 4">
    <name type="scientific">Actinomadura yumaensis</name>
    <dbReference type="NCBI Taxonomy" id="111807"/>
    <lineage>
        <taxon>Bacteria</taxon>
        <taxon>Bacillati</taxon>
        <taxon>Actinomycetota</taxon>
        <taxon>Actinomycetes</taxon>
        <taxon>Streptosporangiales</taxon>
        <taxon>Thermomonosporaceae</taxon>
        <taxon>Actinomadura</taxon>
    </lineage>
</organism>
<evidence type="ECO:0008006" key="5">
    <source>
        <dbReference type="Google" id="ProtNLM"/>
    </source>
</evidence>
<evidence type="ECO:0000313" key="4">
    <source>
        <dbReference type="Proteomes" id="UP001596380"/>
    </source>
</evidence>
<dbReference type="CDD" id="cd21135">
    <property type="entry name" value="amidinotransferase_StrB1-like"/>
    <property type="match status" value="1"/>
</dbReference>
<sequence>MGPVSVHNEWDPLEEVIVGSVEGARIPAPDLSMHAVGHPHLSSADQIPSGPFPDEVIERTAAELDELERTLTGMGVRVRRPDARDKKAVIATPDWQSDGFYDYCPRDVLLAIGDTIIEAPMVHRSRLLEPFAYKSILVEYLRGGARWISAPKPRLLDDMYDADAPEGRRLRDHEPAFDAANVLRFGTDILYLVSDSGNALGARWLQAALGDRYTVHACEGLYPGIHVDSAITPLRPGLLLLNPVQVSEKRLPAFLRDWDRVWAPPMADLPLADHHLPCSEWVGMNSLVVAPGKVILDDRQHELIRVLEQHGVEVVRQRLTHARTLSGAFHCTTLDVRRTGTLQTYR</sequence>
<dbReference type="RefSeq" id="WP_378063723.1">
    <property type="nucleotide sequence ID" value="NZ_JBHSXS010000022.1"/>
</dbReference>
<dbReference type="EMBL" id="JBHSXS010000022">
    <property type="protein sequence ID" value="MFC6883819.1"/>
    <property type="molecule type" value="Genomic_DNA"/>
</dbReference>
<name>A0ABW2CPT3_9ACTN</name>
<evidence type="ECO:0000313" key="3">
    <source>
        <dbReference type="EMBL" id="MFC6883819.1"/>
    </source>
</evidence>
<accession>A0ABW2CPT3</accession>
<reference evidence="4" key="1">
    <citation type="journal article" date="2019" name="Int. J. Syst. Evol. Microbiol.">
        <title>The Global Catalogue of Microorganisms (GCM) 10K type strain sequencing project: providing services to taxonomists for standard genome sequencing and annotation.</title>
        <authorList>
            <consortium name="The Broad Institute Genomics Platform"/>
            <consortium name="The Broad Institute Genome Sequencing Center for Infectious Disease"/>
            <person name="Wu L."/>
            <person name="Ma J."/>
        </authorList>
    </citation>
    <scope>NUCLEOTIDE SEQUENCE [LARGE SCALE GENOMIC DNA]</scope>
    <source>
        <strain evidence="4">JCM 3369</strain>
    </source>
</reference>
<keyword evidence="2" id="KW-0808">Transferase</keyword>
<dbReference type="Gene3D" id="3.75.10.10">
    <property type="entry name" value="L-arginine/glycine Amidinotransferase, Chain A"/>
    <property type="match status" value="1"/>
</dbReference>
<comment type="caution">
    <text evidence="3">The sequence shown here is derived from an EMBL/GenBank/DDBJ whole genome shotgun (WGS) entry which is preliminary data.</text>
</comment>
<evidence type="ECO:0000256" key="2">
    <source>
        <dbReference type="ARBA" id="ARBA00022679"/>
    </source>
</evidence>
<keyword evidence="4" id="KW-1185">Reference proteome</keyword>
<dbReference type="SUPFAM" id="SSF55909">
    <property type="entry name" value="Pentein"/>
    <property type="match status" value="1"/>
</dbReference>
<dbReference type="PANTHER" id="PTHR10488:SF1">
    <property type="entry name" value="GLYCINE AMIDINOTRANSFERASE, MITOCHONDRIAL"/>
    <property type="match status" value="1"/>
</dbReference>